<evidence type="ECO:0000256" key="4">
    <source>
        <dbReference type="ARBA" id="ARBA00011738"/>
    </source>
</evidence>
<dbReference type="InterPro" id="IPR023148">
    <property type="entry name" value="tRNA_m1G_MeTrfase_C_sf"/>
</dbReference>
<evidence type="ECO:0000256" key="17">
    <source>
        <dbReference type="RuleBase" id="RU003464"/>
    </source>
</evidence>
<dbReference type="AlphaFoldDB" id="A0A4D6YLI3"/>
<dbReference type="Proteomes" id="UP000298782">
    <property type="component" value="Chromosome"/>
</dbReference>
<dbReference type="RefSeq" id="WP_158353561.1">
    <property type="nucleotide sequence ID" value="NZ_CP034852.1"/>
</dbReference>
<evidence type="ECO:0000256" key="5">
    <source>
        <dbReference type="ARBA" id="ARBA00012807"/>
    </source>
</evidence>
<evidence type="ECO:0000256" key="1">
    <source>
        <dbReference type="ARBA" id="ARBA00002634"/>
    </source>
</evidence>
<keyword evidence="9 15" id="KW-0808">Transferase</keyword>
<dbReference type="Gene3D" id="3.40.1280.10">
    <property type="match status" value="1"/>
</dbReference>
<organism evidence="19 20">
    <name type="scientific">Buchnera aphidicola</name>
    <name type="common">Thelaxes californica</name>
    <dbReference type="NCBI Taxonomy" id="1315998"/>
    <lineage>
        <taxon>Bacteria</taxon>
        <taxon>Pseudomonadati</taxon>
        <taxon>Pseudomonadota</taxon>
        <taxon>Gammaproteobacteria</taxon>
        <taxon>Enterobacterales</taxon>
        <taxon>Erwiniaceae</taxon>
        <taxon>Buchnera</taxon>
    </lineage>
</organism>
<sequence>MHIKIISIFPEMFYPIINYGITKQAINKKKLQIQLIQLRNFSNNKRKNIDDRPYGGGAGMIFTAPPLKRAIHFSKLKSKTPIKVIYLSPQGKKINQKNIDELMKNHTLILICGRYEGIDERIILTEIDEEWSIGDYVLSGGELAAMVLIDVITRFIPGVIKKKQSLIEESFFHGILDCPHYTRPKKISGIHVPKILLSGNHKKICEWKIQTAIKNTLKKRPDLLKNINYKKITKSKL</sequence>
<evidence type="ECO:0000313" key="19">
    <source>
        <dbReference type="EMBL" id="QCI26834.1"/>
    </source>
</evidence>
<dbReference type="NCBIfam" id="NF000648">
    <property type="entry name" value="PRK00026.1"/>
    <property type="match status" value="1"/>
</dbReference>
<evidence type="ECO:0000313" key="20">
    <source>
        <dbReference type="Proteomes" id="UP000298782"/>
    </source>
</evidence>
<evidence type="ECO:0000256" key="8">
    <source>
        <dbReference type="ARBA" id="ARBA00022603"/>
    </source>
</evidence>
<comment type="subunit">
    <text evidence="4 15 17">Homodimer.</text>
</comment>
<evidence type="ECO:0000256" key="2">
    <source>
        <dbReference type="ARBA" id="ARBA00004496"/>
    </source>
</evidence>
<dbReference type="FunFam" id="3.40.1280.10:FF:000001">
    <property type="entry name" value="tRNA (guanine-N(1)-)-methyltransferase"/>
    <property type="match status" value="1"/>
</dbReference>
<evidence type="ECO:0000256" key="6">
    <source>
        <dbReference type="ARBA" id="ARBA00014679"/>
    </source>
</evidence>
<keyword evidence="11 15" id="KW-0819">tRNA processing</keyword>
<dbReference type="CDD" id="cd18080">
    <property type="entry name" value="TrmD-like"/>
    <property type="match status" value="1"/>
</dbReference>
<dbReference type="Pfam" id="PF01746">
    <property type="entry name" value="tRNA_m1G_MT"/>
    <property type="match status" value="1"/>
</dbReference>
<dbReference type="PANTHER" id="PTHR46417:SF1">
    <property type="entry name" value="TRNA (GUANINE-N(1)-)-METHYLTRANSFERASE"/>
    <property type="match status" value="1"/>
</dbReference>
<dbReference type="GO" id="GO:0052906">
    <property type="term" value="F:tRNA (guanine(37)-N1)-methyltransferase activity"/>
    <property type="evidence" value="ECO:0007669"/>
    <property type="project" value="UniProtKB-UniRule"/>
</dbReference>
<keyword evidence="10 15" id="KW-0949">S-adenosyl-L-methionine</keyword>
<name>A0A4D6YLI3_9GAMM</name>
<evidence type="ECO:0000256" key="12">
    <source>
        <dbReference type="ARBA" id="ARBA00029736"/>
    </source>
</evidence>
<evidence type="ECO:0000256" key="9">
    <source>
        <dbReference type="ARBA" id="ARBA00022679"/>
    </source>
</evidence>
<feature type="binding site" evidence="15 16">
    <location>
        <begin position="133"/>
        <end position="138"/>
    </location>
    <ligand>
        <name>S-adenosyl-L-methionine</name>
        <dbReference type="ChEBI" id="CHEBI:59789"/>
    </ligand>
</feature>
<reference evidence="19 20" key="1">
    <citation type="submission" date="2018-12" db="EMBL/GenBank/DDBJ databases">
        <authorList>
            <person name="Chong R.A."/>
        </authorList>
    </citation>
    <scope>NUCLEOTIDE SEQUENCE [LARGE SCALE GENOMIC DNA]</scope>
    <source>
        <strain evidence="19 20">Tca</strain>
    </source>
</reference>
<dbReference type="EMBL" id="CP034852">
    <property type="protein sequence ID" value="QCI26834.1"/>
    <property type="molecule type" value="Genomic_DNA"/>
</dbReference>
<evidence type="ECO:0000256" key="3">
    <source>
        <dbReference type="ARBA" id="ARBA00007630"/>
    </source>
</evidence>
<gene>
    <name evidence="15 19" type="primary">trmD</name>
    <name evidence="19" type="ORF">D9V80_01535</name>
</gene>
<dbReference type="HAMAP" id="MF_00605">
    <property type="entry name" value="TrmD"/>
    <property type="match status" value="1"/>
</dbReference>
<evidence type="ECO:0000256" key="11">
    <source>
        <dbReference type="ARBA" id="ARBA00022694"/>
    </source>
</evidence>
<comment type="catalytic activity">
    <reaction evidence="14 15 17">
        <text>guanosine(37) in tRNA + S-adenosyl-L-methionine = N(1)-methylguanosine(37) in tRNA + S-adenosyl-L-homocysteine + H(+)</text>
        <dbReference type="Rhea" id="RHEA:36899"/>
        <dbReference type="Rhea" id="RHEA-COMP:10145"/>
        <dbReference type="Rhea" id="RHEA-COMP:10147"/>
        <dbReference type="ChEBI" id="CHEBI:15378"/>
        <dbReference type="ChEBI" id="CHEBI:57856"/>
        <dbReference type="ChEBI" id="CHEBI:59789"/>
        <dbReference type="ChEBI" id="CHEBI:73542"/>
        <dbReference type="ChEBI" id="CHEBI:74269"/>
        <dbReference type="EC" id="2.1.1.228"/>
    </reaction>
</comment>
<dbReference type="EC" id="2.1.1.228" evidence="5 15"/>
<comment type="similarity">
    <text evidence="3 15 17">Belongs to the RNA methyltransferase TrmD family.</text>
</comment>
<dbReference type="GO" id="GO:0005829">
    <property type="term" value="C:cytosol"/>
    <property type="evidence" value="ECO:0007669"/>
    <property type="project" value="TreeGrafter"/>
</dbReference>
<dbReference type="SUPFAM" id="SSF75217">
    <property type="entry name" value="alpha/beta knot"/>
    <property type="match status" value="1"/>
</dbReference>
<accession>A0A4D6YLI3</accession>
<proteinExistence type="inferred from homology"/>
<evidence type="ECO:0000256" key="16">
    <source>
        <dbReference type="PIRSR" id="PIRSR000386-1"/>
    </source>
</evidence>
<evidence type="ECO:0000256" key="15">
    <source>
        <dbReference type="HAMAP-Rule" id="MF_00605"/>
    </source>
</evidence>
<keyword evidence="8 15" id="KW-0489">Methyltransferase</keyword>
<comment type="function">
    <text evidence="1 15 17">Specifically methylates guanosine-37 in various tRNAs.</text>
</comment>
<dbReference type="InterPro" id="IPR002649">
    <property type="entry name" value="tRNA_m1G_MeTrfase_TrmD"/>
</dbReference>
<dbReference type="OrthoDB" id="9807416at2"/>
<evidence type="ECO:0000256" key="7">
    <source>
        <dbReference type="ARBA" id="ARBA00022490"/>
    </source>
</evidence>
<evidence type="ECO:0000256" key="13">
    <source>
        <dbReference type="ARBA" id="ARBA00033392"/>
    </source>
</evidence>
<dbReference type="Gene3D" id="1.10.1270.20">
    <property type="entry name" value="tRNA(m1g37)methyltransferase, domain 2"/>
    <property type="match status" value="1"/>
</dbReference>
<dbReference type="InterPro" id="IPR016009">
    <property type="entry name" value="tRNA_MeTrfase_TRMD/TRM10"/>
</dbReference>
<evidence type="ECO:0000259" key="18">
    <source>
        <dbReference type="Pfam" id="PF01746"/>
    </source>
</evidence>
<protein>
    <recommendedName>
        <fullName evidence="6 15">tRNA (guanine-N(1)-)-methyltransferase</fullName>
        <ecNumber evidence="5 15">2.1.1.228</ecNumber>
    </recommendedName>
    <alternativeName>
        <fullName evidence="12 15">M1G-methyltransferase</fullName>
    </alternativeName>
    <alternativeName>
        <fullName evidence="13 15">tRNA [GM37] methyltransferase</fullName>
    </alternativeName>
</protein>
<dbReference type="PANTHER" id="PTHR46417">
    <property type="entry name" value="TRNA (GUANINE-N(1)-)-METHYLTRANSFERASE"/>
    <property type="match status" value="1"/>
</dbReference>
<feature type="binding site" evidence="15 16">
    <location>
        <position position="113"/>
    </location>
    <ligand>
        <name>S-adenosyl-L-methionine</name>
        <dbReference type="ChEBI" id="CHEBI:59789"/>
    </ligand>
</feature>
<dbReference type="InterPro" id="IPR029028">
    <property type="entry name" value="Alpha/beta_knot_MTases"/>
</dbReference>
<keyword evidence="7 15" id="KW-0963">Cytoplasm</keyword>
<dbReference type="PIRSF" id="PIRSF000386">
    <property type="entry name" value="tRNA_mtase"/>
    <property type="match status" value="1"/>
</dbReference>
<feature type="domain" description="tRNA methyltransferase TRMD/TRM10-type" evidence="18">
    <location>
        <begin position="1"/>
        <end position="225"/>
    </location>
</feature>
<reference evidence="19 20" key="2">
    <citation type="submission" date="2019-05" db="EMBL/GenBank/DDBJ databases">
        <title>Genome evolution of the obligate endosymbiont Buchnera aphidicola.</title>
        <authorList>
            <person name="Moran N.A."/>
        </authorList>
    </citation>
    <scope>NUCLEOTIDE SEQUENCE [LARGE SCALE GENOMIC DNA]</scope>
    <source>
        <strain evidence="19 20">Tca</strain>
    </source>
</reference>
<evidence type="ECO:0000256" key="10">
    <source>
        <dbReference type="ARBA" id="ARBA00022691"/>
    </source>
</evidence>
<dbReference type="GO" id="GO:0002939">
    <property type="term" value="P:tRNA N1-guanine methylation"/>
    <property type="evidence" value="ECO:0007669"/>
    <property type="project" value="TreeGrafter"/>
</dbReference>
<dbReference type="InterPro" id="IPR029026">
    <property type="entry name" value="tRNA_m1G_MTases_N"/>
</dbReference>
<dbReference type="NCBIfam" id="TIGR00088">
    <property type="entry name" value="trmD"/>
    <property type="match status" value="1"/>
</dbReference>
<evidence type="ECO:0000256" key="14">
    <source>
        <dbReference type="ARBA" id="ARBA00047783"/>
    </source>
</evidence>
<comment type="subcellular location">
    <subcellularLocation>
        <location evidence="2 15 17">Cytoplasm</location>
    </subcellularLocation>
</comment>
<keyword evidence="20" id="KW-1185">Reference proteome</keyword>